<dbReference type="Gene3D" id="3.40.50.970">
    <property type="match status" value="2"/>
</dbReference>
<dbReference type="SUPFAM" id="SSF52518">
    <property type="entry name" value="Thiamin diphosphate-binding fold (THDP-binding)"/>
    <property type="match status" value="2"/>
</dbReference>
<feature type="domain" description="Xylulose 5-phosphate/Fructose 6-phosphate phosphoketolase C-terminal" evidence="5">
    <location>
        <begin position="590"/>
        <end position="786"/>
    </location>
</feature>
<gene>
    <name evidence="7" type="ORF">SD10_27675</name>
</gene>
<dbReference type="InterPro" id="IPR009014">
    <property type="entry name" value="Transketo_C/PFOR_II"/>
</dbReference>
<dbReference type="PROSITE" id="PS60002">
    <property type="entry name" value="PHOSPHOKETOLASE_1"/>
    <property type="match status" value="1"/>
</dbReference>
<dbReference type="Gene3D" id="3.40.50.920">
    <property type="match status" value="1"/>
</dbReference>
<evidence type="ECO:0000259" key="6">
    <source>
        <dbReference type="Pfam" id="PF09364"/>
    </source>
</evidence>
<dbReference type="InterPro" id="IPR018969">
    <property type="entry name" value="Xul5P/Fru6P_PKetolase_C"/>
</dbReference>
<dbReference type="InterPro" id="IPR019790">
    <property type="entry name" value="Xul5P/Fru6P_PKetolase_CS"/>
</dbReference>
<organism evidence="7 8">
    <name type="scientific">Spirosoma radiotolerans</name>
    <dbReference type="NCBI Taxonomy" id="1379870"/>
    <lineage>
        <taxon>Bacteria</taxon>
        <taxon>Pseudomonadati</taxon>
        <taxon>Bacteroidota</taxon>
        <taxon>Cytophagia</taxon>
        <taxon>Cytophagales</taxon>
        <taxon>Cytophagaceae</taxon>
        <taxon>Spirosoma</taxon>
    </lineage>
</organism>
<evidence type="ECO:0000256" key="3">
    <source>
        <dbReference type="ARBA" id="ARBA00023052"/>
    </source>
</evidence>
<dbReference type="GO" id="GO:0005975">
    <property type="term" value="P:carbohydrate metabolic process"/>
    <property type="evidence" value="ECO:0007669"/>
    <property type="project" value="InterPro"/>
</dbReference>
<dbReference type="NCBIfam" id="NF003616">
    <property type="entry name" value="PRK05261.1-1"/>
    <property type="match status" value="1"/>
</dbReference>
<dbReference type="Pfam" id="PF03894">
    <property type="entry name" value="XFP"/>
    <property type="match status" value="1"/>
</dbReference>
<dbReference type="PATRIC" id="fig|1379870.5.peg.5961"/>
<keyword evidence="8" id="KW-1185">Reference proteome</keyword>
<dbReference type="NCBIfam" id="NF003619">
    <property type="entry name" value="PRK05261.1-4"/>
    <property type="match status" value="1"/>
</dbReference>
<evidence type="ECO:0000256" key="4">
    <source>
        <dbReference type="ARBA" id="ARBA00023239"/>
    </source>
</evidence>
<protein>
    <submittedName>
        <fullName evidence="7">Phosphoketolase</fullName>
    </submittedName>
</protein>
<dbReference type="KEGG" id="srd:SD10_27675"/>
<reference evidence="7 8" key="1">
    <citation type="journal article" date="2014" name="Curr. Microbiol.">
        <title>Spirosoma radiotolerans sp. nov., a gamma-radiation-resistant bacterium isolated from gamma ray-irradiated soil.</title>
        <authorList>
            <person name="Lee J.J."/>
            <person name="Srinivasan S."/>
            <person name="Lim S."/>
            <person name="Joe M."/>
            <person name="Im S."/>
            <person name="Bae S.I."/>
            <person name="Park K.R."/>
            <person name="Han J.H."/>
            <person name="Park S.H."/>
            <person name="Joo B.M."/>
            <person name="Park S.J."/>
            <person name="Kim M.K."/>
        </authorList>
    </citation>
    <scope>NUCLEOTIDE SEQUENCE [LARGE SCALE GENOMIC DNA]</scope>
    <source>
        <strain evidence="7 8">DG5A</strain>
    </source>
</reference>
<sequence length="787" mass="87612">MNQTLSLPTTEPTHQRLTNLHRYWLATNYLGAAQLYLRDNFLLKRPLEATDIKPRLLGHWGTQPGLNLIYAHLNRLIQDTNANVLLVVGPGHGAPAILANLYLEGTLGDYDSQYAVGIEGMSQLIRQFSWPYGLPSHLVPGTPGQIQEGGELGYCLSHAFGAALDNPDLIVTCVIGDGEAETGPLAAAWHSNKYLNPATSGAVLPILHVNGYKLSGPTIYGRMSNDELTHLFTGFGYQVRIVSGSDPMQVHAAMWQAMNWAYEEIQIIQRNARSGMLMGVPAWPMLILQTPKGWTCPLTVDGQPIENTSHAHQLPVADPAGKPTQLATLETWLRSYHPQNLFDGEGRPFSHVVSGCPTGSRRIGMNPHANGGQLLVPLDLPDYANYAVPVPSPGATSVEGTHTLALYLRDVFCQNESAQNFRIVCPDETTSNRMTPLFQATQRAWMGPMVETDEFLAPDGRVMEILSEHTCEGWLEGYLLTGRHGLFSCYEAFIPLVDSMLNQYAKWLKVSKETPWRKPLASLNYLLTSHVWRQDHNGYTHQVPSFINLVVAKKSSVARVYLPPDANCLLSVTAHCLRSRDYINLIVASKACQAQWLSIDEAREHCSRGMSIWEWAGNTGIQQPDVVLACAGDVPTNEVVAAAAILKDHLPDLQVRVVNVVDLLTLMSPEDHPHGFPETAFVQLFTANRPVIFAFHGYPMLVHELLHHRTNPNRFHIRGYIEEGRTTTPFDMLVLNKMSRYQLVLAALTHLDKRLDRQALAQWCRAKLDEHAAYIRREGQDMPDVRS</sequence>
<evidence type="ECO:0000256" key="1">
    <source>
        <dbReference type="ARBA" id="ARBA00001964"/>
    </source>
</evidence>
<dbReference type="OrthoDB" id="9768449at2"/>
<keyword evidence="4" id="KW-0456">Lyase</keyword>
<dbReference type="GO" id="GO:0016832">
    <property type="term" value="F:aldehyde-lyase activity"/>
    <property type="evidence" value="ECO:0007669"/>
    <property type="project" value="InterPro"/>
</dbReference>
<dbReference type="PANTHER" id="PTHR31273">
    <property type="entry name" value="PHOSPHOKETOLASE-RELATED"/>
    <property type="match status" value="1"/>
</dbReference>
<proteinExistence type="inferred from homology"/>
<dbReference type="PANTHER" id="PTHR31273:SF1">
    <property type="entry name" value="PHOSPHOKETOLASE-RELATED"/>
    <property type="match status" value="1"/>
</dbReference>
<dbReference type="InterPro" id="IPR005593">
    <property type="entry name" value="Xul5P/Fru6P_PKetolase"/>
</dbReference>
<dbReference type="HOGENOM" id="CLU_013954_2_0_10"/>
<dbReference type="AlphaFoldDB" id="A0A0E4A1E0"/>
<evidence type="ECO:0000256" key="2">
    <source>
        <dbReference type="ARBA" id="ARBA00005623"/>
    </source>
</evidence>
<dbReference type="STRING" id="1379870.SD10_27675"/>
<dbReference type="InterPro" id="IPR029061">
    <property type="entry name" value="THDP-binding"/>
</dbReference>
<evidence type="ECO:0000313" key="7">
    <source>
        <dbReference type="EMBL" id="AKD58835.1"/>
    </source>
</evidence>
<dbReference type="Pfam" id="PF09363">
    <property type="entry name" value="XFP_C"/>
    <property type="match status" value="1"/>
</dbReference>
<keyword evidence="3" id="KW-0786">Thiamine pyrophosphate</keyword>
<evidence type="ECO:0000313" key="8">
    <source>
        <dbReference type="Proteomes" id="UP000033054"/>
    </source>
</evidence>
<dbReference type="Proteomes" id="UP000033054">
    <property type="component" value="Chromosome"/>
</dbReference>
<dbReference type="EMBL" id="CP010429">
    <property type="protein sequence ID" value="AKD58835.1"/>
    <property type="molecule type" value="Genomic_DNA"/>
</dbReference>
<dbReference type="InterPro" id="IPR019789">
    <property type="entry name" value="Xul5P/Fru6P_PKetolase_ThDP_BS"/>
</dbReference>
<comment type="similarity">
    <text evidence="2">Belongs to the XFP family.</text>
</comment>
<accession>A0A0E4A1E0</accession>
<comment type="cofactor">
    <cofactor evidence="1">
        <name>thiamine diphosphate</name>
        <dbReference type="ChEBI" id="CHEBI:58937"/>
    </cofactor>
</comment>
<name>A0A0E4A1E0_9BACT</name>
<evidence type="ECO:0000259" key="5">
    <source>
        <dbReference type="Pfam" id="PF09363"/>
    </source>
</evidence>
<dbReference type="InterPro" id="IPR018970">
    <property type="entry name" value="Xul5P/Fru6P_PKetolase_N"/>
</dbReference>
<feature type="domain" description="Xylulose 5-phosphate/Fructose 6-phosphate phosphoketolase N-terminal" evidence="6">
    <location>
        <begin position="14"/>
        <end position="373"/>
    </location>
</feature>
<dbReference type="PROSITE" id="PS60003">
    <property type="entry name" value="PHOSPHOKETOLASE_2"/>
    <property type="match status" value="1"/>
</dbReference>
<dbReference type="Pfam" id="PF09364">
    <property type="entry name" value="XFP_N"/>
    <property type="match status" value="1"/>
</dbReference>
<dbReference type="PIRSF" id="PIRSF017245">
    <property type="entry name" value="Phosphoketolase"/>
    <property type="match status" value="1"/>
</dbReference>